<comment type="function">
    <text evidence="7">Microtubule inner protein (MIP) part of the dynein-decorated doublet microtubules (DMTs) in cilia axoneme, which is required for motile cilia beating.</text>
</comment>
<accession>T2M963</accession>
<protein>
    <submittedName>
        <fullName evidence="9">Uncharacterized protein C1orf158</fullName>
    </submittedName>
</protein>
<feature type="non-terminal residue" evidence="9">
    <location>
        <position position="1"/>
    </location>
</feature>
<evidence type="ECO:0000256" key="8">
    <source>
        <dbReference type="ARBA" id="ARBA00046435"/>
    </source>
</evidence>
<keyword evidence="2" id="KW-0963">Cytoplasm</keyword>
<organism evidence="9">
    <name type="scientific">Hydra vulgaris</name>
    <name type="common">Hydra</name>
    <name type="synonym">Hydra attenuata</name>
    <dbReference type="NCBI Taxonomy" id="6087"/>
    <lineage>
        <taxon>Eukaryota</taxon>
        <taxon>Metazoa</taxon>
        <taxon>Cnidaria</taxon>
        <taxon>Hydrozoa</taxon>
        <taxon>Hydroidolina</taxon>
        <taxon>Anthoathecata</taxon>
        <taxon>Aplanulata</taxon>
        <taxon>Hydridae</taxon>
        <taxon>Hydra</taxon>
    </lineage>
</organism>
<evidence type="ECO:0000256" key="3">
    <source>
        <dbReference type="ARBA" id="ARBA00022846"/>
    </source>
</evidence>
<keyword evidence="3" id="KW-0282">Flagellum</keyword>
<evidence type="ECO:0000256" key="7">
    <source>
        <dbReference type="ARBA" id="ARBA00035003"/>
    </source>
</evidence>
<dbReference type="AlphaFoldDB" id="T2M963"/>
<dbReference type="InterPro" id="IPR037662">
    <property type="entry name" value="CFAP68/107"/>
</dbReference>
<sequence>NKTINMSNLPGWRIEQKYNKRCLIGNWNEDRRKFHRSEKPFELSTHQADFKKYSNFLPENKARQIASIRNDGLPKELIFSHRGNSYSNNMISWYDQCINNREEHESKLPKLRSWDGKTCSWEPEKSDRPLQGRATNFGLLDNMKAKWKKDITNQNSASSTYKSAFRSYSNNEMNFKRYATKKCLSSHFPSDKVNKNLFFRNQHRNMLAEYFQNPELATK</sequence>
<dbReference type="PANTHER" id="PTHR31180:SF2">
    <property type="entry name" value="CILIA- AND FLAGELLA-ASSOCIATED PROTEIN 107"/>
    <property type="match status" value="1"/>
</dbReference>
<dbReference type="InterPro" id="IPR054709">
    <property type="entry name" value="CFAP107"/>
</dbReference>
<evidence type="ECO:0000313" key="9">
    <source>
        <dbReference type="EMBL" id="CDG68838.1"/>
    </source>
</evidence>
<dbReference type="Pfam" id="PF22595">
    <property type="entry name" value="CFAP107"/>
    <property type="match status" value="1"/>
</dbReference>
<name>T2M963_HYDVU</name>
<evidence type="ECO:0000256" key="1">
    <source>
        <dbReference type="ARBA" id="ARBA00004611"/>
    </source>
</evidence>
<evidence type="ECO:0000256" key="6">
    <source>
        <dbReference type="ARBA" id="ARBA00023273"/>
    </source>
</evidence>
<evidence type="ECO:0000256" key="5">
    <source>
        <dbReference type="ARBA" id="ARBA00023212"/>
    </source>
</evidence>
<gene>
    <name evidence="9" type="primary">C1orf158</name>
</gene>
<proteinExistence type="evidence at transcript level"/>
<keyword evidence="6" id="KW-0966">Cell projection</keyword>
<dbReference type="OrthoDB" id="8185227at2759"/>
<keyword evidence="4" id="KW-0969">Cilium</keyword>
<dbReference type="PANTHER" id="PTHR31180">
    <property type="entry name" value="CILIA- AND FLAGELLA-ASSOCIATED PROTEIN 107-RELATED"/>
    <property type="match status" value="1"/>
</dbReference>
<reference evidence="9" key="1">
    <citation type="journal article" date="2013" name="Genome Biol. Evol.">
        <title>Punctuated emergences of genetic and phenotypic innovations in eumetazoan, bilaterian, euteleostome, and hominidae ancestors.</title>
        <authorList>
            <person name="Wenger Y."/>
            <person name="Galliot B."/>
        </authorList>
    </citation>
    <scope>NUCLEOTIDE SEQUENCE</scope>
    <source>
        <tissue evidence="9">Whole animals</tissue>
    </source>
</reference>
<dbReference type="EMBL" id="HAAD01002606">
    <property type="protein sequence ID" value="CDG68838.1"/>
    <property type="molecule type" value="mRNA"/>
</dbReference>
<evidence type="ECO:0000256" key="2">
    <source>
        <dbReference type="ARBA" id="ARBA00022490"/>
    </source>
</evidence>
<keyword evidence="5" id="KW-0206">Cytoskeleton</keyword>
<comment type="subunit">
    <text evidence="8">Microtubule inner protein component of sperm flagellar doublet microtubules.</text>
</comment>
<evidence type="ECO:0000256" key="4">
    <source>
        <dbReference type="ARBA" id="ARBA00023069"/>
    </source>
</evidence>
<comment type="subcellular location">
    <subcellularLocation>
        <location evidence="1">Cytoplasm</location>
        <location evidence="1">Cytoskeleton</location>
        <location evidence="1">Flagellum axoneme</location>
    </subcellularLocation>
</comment>
<dbReference type="GO" id="GO:0030317">
    <property type="term" value="P:flagellated sperm motility"/>
    <property type="evidence" value="ECO:0007669"/>
    <property type="project" value="InterPro"/>
</dbReference>
<dbReference type="GO" id="GO:0005879">
    <property type="term" value="C:axonemal microtubule"/>
    <property type="evidence" value="ECO:0007669"/>
    <property type="project" value="TreeGrafter"/>
</dbReference>